<comment type="similarity">
    <text evidence="1">Belongs to the gamma-glutamyltransferase family.</text>
</comment>
<proteinExistence type="inferred from homology"/>
<evidence type="ECO:0000256" key="2">
    <source>
        <dbReference type="ARBA" id="ARBA00022679"/>
    </source>
</evidence>
<dbReference type="Gene3D" id="3.60.20.40">
    <property type="match status" value="1"/>
</dbReference>
<dbReference type="AlphaFoldDB" id="A0A379N062"/>
<evidence type="ECO:0000313" key="6">
    <source>
        <dbReference type="EMBL" id="SUE40584.1"/>
    </source>
</evidence>
<dbReference type="PANTHER" id="PTHR43199">
    <property type="entry name" value="GLUTATHIONE HYDROLASE"/>
    <property type="match status" value="1"/>
</dbReference>
<evidence type="ECO:0000256" key="1">
    <source>
        <dbReference type="ARBA" id="ARBA00009381"/>
    </source>
</evidence>
<dbReference type="EC" id="2.3.2.2" evidence="6"/>
<dbReference type="Pfam" id="PF01019">
    <property type="entry name" value="G_glu_transpept"/>
    <property type="match status" value="1"/>
</dbReference>
<dbReference type="Proteomes" id="UP000254919">
    <property type="component" value="Unassembled WGS sequence"/>
</dbReference>
<evidence type="ECO:0000256" key="3">
    <source>
        <dbReference type="ARBA" id="ARBA00022801"/>
    </source>
</evidence>
<dbReference type="GO" id="GO:0016787">
    <property type="term" value="F:hydrolase activity"/>
    <property type="evidence" value="ECO:0007669"/>
    <property type="project" value="UniProtKB-KW"/>
</dbReference>
<keyword evidence="3" id="KW-0378">Hydrolase</keyword>
<dbReference type="GO" id="GO:0103068">
    <property type="term" value="F:leukotriene C4 gamma-glutamyl transferase activity"/>
    <property type="evidence" value="ECO:0007669"/>
    <property type="project" value="UniProtKB-EC"/>
</dbReference>
<accession>A0A379N062</accession>
<keyword evidence="2 6" id="KW-0808">Transferase</keyword>
<name>A0A379N062_9PROT</name>
<dbReference type="InterPro" id="IPR029055">
    <property type="entry name" value="Ntn_hydrolases_N"/>
</dbReference>
<dbReference type="InterPro" id="IPR043137">
    <property type="entry name" value="GGT_ssub_C"/>
</dbReference>
<keyword evidence="6" id="KW-0012">Acyltransferase</keyword>
<evidence type="ECO:0000256" key="5">
    <source>
        <dbReference type="SAM" id="MobiDB-lite"/>
    </source>
</evidence>
<dbReference type="PRINTS" id="PR01210">
    <property type="entry name" value="GGTRANSPTASE"/>
</dbReference>
<dbReference type="SUPFAM" id="SSF56235">
    <property type="entry name" value="N-terminal nucleophile aminohydrolases (Ntn hydrolases)"/>
    <property type="match status" value="1"/>
</dbReference>
<dbReference type="RefSeq" id="WP_019460329.1">
    <property type="nucleotide sequence ID" value="NZ_CP025196.1"/>
</dbReference>
<organism evidence="6 7">
    <name type="scientific">Roseomonas mucosa</name>
    <dbReference type="NCBI Taxonomy" id="207340"/>
    <lineage>
        <taxon>Bacteria</taxon>
        <taxon>Pseudomonadati</taxon>
        <taxon>Pseudomonadota</taxon>
        <taxon>Alphaproteobacteria</taxon>
        <taxon>Acetobacterales</taxon>
        <taxon>Roseomonadaceae</taxon>
        <taxon>Roseomonas</taxon>
    </lineage>
</organism>
<dbReference type="EMBL" id="UGVN01000001">
    <property type="protein sequence ID" value="SUE40584.1"/>
    <property type="molecule type" value="Genomic_DNA"/>
</dbReference>
<gene>
    <name evidence="6" type="primary">ggt_2</name>
    <name evidence="6" type="ORF">NCTC13291_02151</name>
</gene>
<dbReference type="PANTHER" id="PTHR43199:SF1">
    <property type="entry name" value="GLUTATHIONE HYDROLASE PROENZYME"/>
    <property type="match status" value="1"/>
</dbReference>
<protein>
    <submittedName>
        <fullName evidence="6">Gamma-glutamyltranspeptidase</fullName>
        <ecNumber evidence="6">2.3.2.2</ecNumber>
    </submittedName>
</protein>
<evidence type="ECO:0000256" key="4">
    <source>
        <dbReference type="ARBA" id="ARBA00023145"/>
    </source>
</evidence>
<feature type="region of interest" description="Disordered" evidence="5">
    <location>
        <begin position="1"/>
        <end position="55"/>
    </location>
</feature>
<evidence type="ECO:0000313" key="7">
    <source>
        <dbReference type="Proteomes" id="UP000254919"/>
    </source>
</evidence>
<dbReference type="InterPro" id="IPR051792">
    <property type="entry name" value="GGT_bact"/>
</dbReference>
<sequence length="529" mass="52448">MVTAVQNEAGTGRTDDAQPRWAQPRRQAGRPEGGRRMRGLGQDSMDRGSKGGTRGASPARALCLGLAASLALSGCSTVDRVSQSLGLTGGAQPGDPGYVSGFLGGAAADDPRAVLVARDVLSRGGSAADAATAAALVMAVTLPSRAGLGGGGACLSFDPRRGTTDAITFPAEAPSHASPGADRPAAVPLMARGLYALQARAGRRPFEELVAPAETLARFGAQVSRPLATDFATVGAPLLADPRAGAVFRGVTAEGSQLVQPELANTLSRLRTAGVGDLYLGAMARQLADGSMPAGGGLRVEDLRDAIPRLQQPLTVRAGSDLAAFAPLASTGGVAAAVTFQALRNGEAPATAQARGLAAASAARGGADPAALLANPPAPAGNAAPLPASSSLVVVDRDGGAVSCNFSMNNLFGTGRMVPGMGFLLAAAPRPGGITPPLLSPVLVSNANIKAFRYAGAGSGQEDAPLAAALPAAQALARRGSLAEALAAVPEPGRGAALACPDYLPGNVATCQAAVDPRGGGLALMGRGN</sequence>
<keyword evidence="4" id="KW-0865">Zymogen</keyword>
<reference evidence="6 7" key="1">
    <citation type="submission" date="2018-06" db="EMBL/GenBank/DDBJ databases">
        <authorList>
            <consortium name="Pathogen Informatics"/>
            <person name="Doyle S."/>
        </authorList>
    </citation>
    <scope>NUCLEOTIDE SEQUENCE [LARGE SCALE GENOMIC DNA]</scope>
    <source>
        <strain evidence="6 7">NCTC13291</strain>
    </source>
</reference>